<dbReference type="GO" id="GO:0000978">
    <property type="term" value="F:RNA polymerase II cis-regulatory region sequence-specific DNA binding"/>
    <property type="evidence" value="ECO:0007669"/>
    <property type="project" value="TreeGrafter"/>
</dbReference>
<keyword evidence="8" id="KW-0539">Nucleus</keyword>
<comment type="caution">
    <text evidence="10">The sequence shown here is derived from an EMBL/GenBank/DDBJ whole genome shotgun (WGS) entry which is preliminary data.</text>
</comment>
<keyword evidence="11" id="KW-1185">Reference proteome</keyword>
<evidence type="ECO:0000259" key="9">
    <source>
        <dbReference type="PROSITE" id="PS50888"/>
    </source>
</evidence>
<dbReference type="GO" id="GO:0007283">
    <property type="term" value="P:spermatogenesis"/>
    <property type="evidence" value="ECO:0007669"/>
    <property type="project" value="UniProtKB-KW"/>
</dbReference>
<dbReference type="InterPro" id="IPR036638">
    <property type="entry name" value="HLH_DNA-bd_sf"/>
</dbReference>
<dbReference type="PANTHER" id="PTHR15402:SF2">
    <property type="entry name" value="TRANSCRIPTION FACTOR LIKE 5"/>
    <property type="match status" value="1"/>
</dbReference>
<dbReference type="Gene3D" id="4.10.280.10">
    <property type="entry name" value="Helix-loop-helix DNA-binding domain"/>
    <property type="match status" value="1"/>
</dbReference>
<name>A0AAD5A9M7_SILAS</name>
<dbReference type="GO" id="GO:0005634">
    <property type="term" value="C:nucleus"/>
    <property type="evidence" value="ECO:0007669"/>
    <property type="project" value="UniProtKB-SubCell"/>
</dbReference>
<sequence>MGGRKPGRRTRPAVEIIQRKERHNLKERDRRRRIRLCCDELNTLVPFCYAETDKATTLQWTTAYLKYIREVYGDSLKQVPGLRQRRSLPYSVLYK</sequence>
<evidence type="ECO:0000256" key="4">
    <source>
        <dbReference type="ARBA" id="ARBA00022871"/>
    </source>
</evidence>
<keyword evidence="5" id="KW-0805">Transcription regulation</keyword>
<evidence type="ECO:0000313" key="11">
    <source>
        <dbReference type="Proteomes" id="UP001205998"/>
    </source>
</evidence>
<accession>A0AAD5A9M7</accession>
<evidence type="ECO:0000256" key="6">
    <source>
        <dbReference type="ARBA" id="ARBA00023125"/>
    </source>
</evidence>
<dbReference type="PROSITE" id="PS50888">
    <property type="entry name" value="BHLH"/>
    <property type="match status" value="1"/>
</dbReference>
<dbReference type="GO" id="GO:0000981">
    <property type="term" value="F:DNA-binding transcription factor activity, RNA polymerase II-specific"/>
    <property type="evidence" value="ECO:0007669"/>
    <property type="project" value="TreeGrafter"/>
</dbReference>
<dbReference type="Pfam" id="PF00010">
    <property type="entry name" value="HLH"/>
    <property type="match status" value="1"/>
</dbReference>
<dbReference type="InterPro" id="IPR011598">
    <property type="entry name" value="bHLH_dom"/>
</dbReference>
<dbReference type="EMBL" id="MU564352">
    <property type="protein sequence ID" value="KAI5612077.1"/>
    <property type="molecule type" value="Genomic_DNA"/>
</dbReference>
<dbReference type="GO" id="GO:0046983">
    <property type="term" value="F:protein dimerization activity"/>
    <property type="evidence" value="ECO:0007669"/>
    <property type="project" value="InterPro"/>
</dbReference>
<keyword evidence="3" id="KW-0221">Differentiation</keyword>
<keyword evidence="2" id="KW-0217">Developmental protein</keyword>
<protein>
    <recommendedName>
        <fullName evidence="9">BHLH domain-containing protein</fullName>
    </recommendedName>
</protein>
<dbReference type="Proteomes" id="UP001205998">
    <property type="component" value="Unassembled WGS sequence"/>
</dbReference>
<dbReference type="GO" id="GO:0030154">
    <property type="term" value="P:cell differentiation"/>
    <property type="evidence" value="ECO:0007669"/>
    <property type="project" value="UniProtKB-KW"/>
</dbReference>
<comment type="subcellular location">
    <subcellularLocation>
        <location evidence="1">Nucleus</location>
    </subcellularLocation>
</comment>
<keyword evidence="6" id="KW-0238">DNA-binding</keyword>
<keyword evidence="4" id="KW-0744">Spermatogenesis</keyword>
<dbReference type="SUPFAM" id="SSF47459">
    <property type="entry name" value="HLH, helix-loop-helix DNA-binding domain"/>
    <property type="match status" value="1"/>
</dbReference>
<reference evidence="10" key="1">
    <citation type="submission" date="2018-07" db="EMBL/GenBank/DDBJ databases">
        <title>Comparative genomics of catfishes provides insights into carnivory and benthic adaptation.</title>
        <authorList>
            <person name="Zhang Y."/>
            <person name="Wang D."/>
            <person name="Peng Z."/>
            <person name="Zheng S."/>
            <person name="Shao F."/>
            <person name="Tao W."/>
        </authorList>
    </citation>
    <scope>NUCLEOTIDE SEQUENCE</scope>
    <source>
        <strain evidence="10">Chongqing</strain>
    </source>
</reference>
<feature type="domain" description="BHLH" evidence="9">
    <location>
        <begin position="18"/>
        <end position="68"/>
    </location>
</feature>
<dbReference type="AlphaFoldDB" id="A0AAD5A9M7"/>
<evidence type="ECO:0000313" key="10">
    <source>
        <dbReference type="EMBL" id="KAI5612077.1"/>
    </source>
</evidence>
<evidence type="ECO:0000256" key="8">
    <source>
        <dbReference type="ARBA" id="ARBA00023242"/>
    </source>
</evidence>
<evidence type="ECO:0000256" key="7">
    <source>
        <dbReference type="ARBA" id="ARBA00023163"/>
    </source>
</evidence>
<organism evidence="10 11">
    <name type="scientific">Silurus asotus</name>
    <name type="common">Amur catfish</name>
    <name type="synonym">Parasilurus asotus</name>
    <dbReference type="NCBI Taxonomy" id="30991"/>
    <lineage>
        <taxon>Eukaryota</taxon>
        <taxon>Metazoa</taxon>
        <taxon>Chordata</taxon>
        <taxon>Craniata</taxon>
        <taxon>Vertebrata</taxon>
        <taxon>Euteleostomi</taxon>
        <taxon>Actinopterygii</taxon>
        <taxon>Neopterygii</taxon>
        <taxon>Teleostei</taxon>
        <taxon>Ostariophysi</taxon>
        <taxon>Siluriformes</taxon>
        <taxon>Siluridae</taxon>
        <taxon>Silurus</taxon>
    </lineage>
</organism>
<dbReference type="PANTHER" id="PTHR15402">
    <property type="entry name" value="TRANSCRIPTION FACTOR-LIKE 5 PROTEIN"/>
    <property type="match status" value="1"/>
</dbReference>
<dbReference type="FunFam" id="4.10.280.10:FF:000057">
    <property type="entry name" value="transcription factor-like 5 protein-like"/>
    <property type="match status" value="1"/>
</dbReference>
<dbReference type="InterPro" id="IPR039583">
    <property type="entry name" value="TCFL5/SOLH1/2"/>
</dbReference>
<gene>
    <name evidence="10" type="ORF">C0J50_0745</name>
</gene>
<evidence type="ECO:0000256" key="5">
    <source>
        <dbReference type="ARBA" id="ARBA00023015"/>
    </source>
</evidence>
<keyword evidence="7" id="KW-0804">Transcription</keyword>
<evidence type="ECO:0000256" key="2">
    <source>
        <dbReference type="ARBA" id="ARBA00022473"/>
    </source>
</evidence>
<evidence type="ECO:0000256" key="1">
    <source>
        <dbReference type="ARBA" id="ARBA00004123"/>
    </source>
</evidence>
<proteinExistence type="predicted"/>
<evidence type="ECO:0000256" key="3">
    <source>
        <dbReference type="ARBA" id="ARBA00022782"/>
    </source>
</evidence>
<dbReference type="SMART" id="SM00353">
    <property type="entry name" value="HLH"/>
    <property type="match status" value="1"/>
</dbReference>